<evidence type="ECO:0000256" key="1">
    <source>
        <dbReference type="ARBA" id="ARBA00022679"/>
    </source>
</evidence>
<evidence type="ECO:0000256" key="5">
    <source>
        <dbReference type="ARBA" id="ARBA00022935"/>
    </source>
</evidence>
<dbReference type="PANTHER" id="PTHR43435">
    <property type="entry name" value="RIBULOKINASE"/>
    <property type="match status" value="1"/>
</dbReference>
<proteinExistence type="predicted"/>
<dbReference type="GO" id="GO:0019150">
    <property type="term" value="F:D-ribulokinase activity"/>
    <property type="evidence" value="ECO:0007669"/>
    <property type="project" value="TreeGrafter"/>
</dbReference>
<dbReference type="GO" id="GO:0005524">
    <property type="term" value="F:ATP binding"/>
    <property type="evidence" value="ECO:0007669"/>
    <property type="project" value="UniProtKB-KW"/>
</dbReference>
<dbReference type="InterPro" id="IPR018485">
    <property type="entry name" value="FGGY_C"/>
</dbReference>
<evidence type="ECO:0000259" key="7">
    <source>
        <dbReference type="Pfam" id="PF00370"/>
    </source>
</evidence>
<dbReference type="InterPro" id="IPR018484">
    <property type="entry name" value="FGGY_N"/>
</dbReference>
<dbReference type="InterPro" id="IPR000577">
    <property type="entry name" value="Carb_kinase_FGGY"/>
</dbReference>
<comment type="caution">
    <text evidence="9">The sequence shown here is derived from an EMBL/GenBank/DDBJ whole genome shotgun (WGS) entry which is preliminary data.</text>
</comment>
<dbReference type="GO" id="GO:0008741">
    <property type="term" value="F:ribulokinase activity"/>
    <property type="evidence" value="ECO:0007669"/>
    <property type="project" value="InterPro"/>
</dbReference>
<dbReference type="PIRSF" id="PIRSF000538">
    <property type="entry name" value="GlpK"/>
    <property type="match status" value="1"/>
</dbReference>
<reference evidence="9 10" key="1">
    <citation type="journal article" date="2003" name="Int. J. Syst. Evol. Microbiol.">
        <title>Towards a standardized format for the description of a novel species (of an established genus): Ochrobactrum gallinifaecis sp. nov.</title>
        <authorList>
            <person name="Kampfer P."/>
            <person name="Buczolits S."/>
            <person name="Albrecht A."/>
            <person name="Busse H.J."/>
            <person name="Stackebrandt E."/>
        </authorList>
    </citation>
    <scope>NUCLEOTIDE SEQUENCE [LARGE SCALE GENOMIC DNA]</scope>
    <source>
        <strain evidence="9 10">ISO 196</strain>
    </source>
</reference>
<evidence type="ECO:0000313" key="10">
    <source>
        <dbReference type="Proteomes" id="UP000315388"/>
    </source>
</evidence>
<organism evidence="9 10">
    <name type="scientific">Brucella gallinifaecis</name>
    <dbReference type="NCBI Taxonomy" id="215590"/>
    <lineage>
        <taxon>Bacteria</taxon>
        <taxon>Pseudomonadati</taxon>
        <taxon>Pseudomonadota</taxon>
        <taxon>Alphaproteobacteria</taxon>
        <taxon>Hyphomicrobiales</taxon>
        <taxon>Brucellaceae</taxon>
        <taxon>Brucella/Ochrobactrum group</taxon>
        <taxon>Brucella</taxon>
    </lineage>
</organism>
<dbReference type="OrthoDB" id="9805576at2"/>
<dbReference type="GO" id="GO:0019569">
    <property type="term" value="P:L-arabinose catabolic process to D-xylulose 5-phosphate"/>
    <property type="evidence" value="ECO:0007669"/>
    <property type="project" value="InterPro"/>
</dbReference>
<dbReference type="GO" id="GO:0005737">
    <property type="term" value="C:cytoplasm"/>
    <property type="evidence" value="ECO:0007669"/>
    <property type="project" value="TreeGrafter"/>
</dbReference>
<dbReference type="Pfam" id="PF00370">
    <property type="entry name" value="FGGY_N"/>
    <property type="match status" value="1"/>
</dbReference>
<dbReference type="CDD" id="cd07781">
    <property type="entry name" value="ASKHA_NBD_FGGY_L-RBK"/>
    <property type="match status" value="1"/>
</dbReference>
<dbReference type="PANTHER" id="PTHR43435:SF4">
    <property type="entry name" value="FGGY CARBOHYDRATE KINASE DOMAIN-CONTAINING PROTEIN"/>
    <property type="match status" value="1"/>
</dbReference>
<protein>
    <submittedName>
        <fullName evidence="9">Sugar kinase</fullName>
    </submittedName>
</protein>
<sequence length="506" mass="54202">MTCVLSFDLGTGSVRAGVYDLERRNMIAVAEVQYNTTYPRAGWAEQQPGEWWEALLVAGRKAVEQSGIRDVAAICAATTASTVAVCKRDGQPLRPALLWMDCRATAEAHLTTQVDHPVMAFSGGGDAVEWLVPKAMWLARNEPEIYAQADVICEALDFINFKLSGEWVGSRMNAACKWNYDSLASRFVPEIYTQLGVEELAAKLPQRIIPVGGTIGALQKHVAEALGLTSCPLIAQGGIDAHIGMLGSDTVDVGSMLAIGGTSNVLLTHLAGYSDVNGFWGPYPNALVDDYWLVEAGQVSTGSILNWLSGQIFGLDADEHRALIQQASVAQQAGSGLLTLDYWMGNRTPYRDGHLRGAMLGLSLGHGRADIYASAVDSIALGSANVLYSLEKRDVTINRIVMAGGICKNPLWLQSTVDAFARPVLVAQSDNLSLIGASVSAAHALGFFPDLITAAKNCAAYTEELHPNAVRSAWFADTLELYREATAALTPTLHRLSARQATGAPI</sequence>
<dbReference type="Pfam" id="PF02782">
    <property type="entry name" value="FGGY_C"/>
    <property type="match status" value="1"/>
</dbReference>
<dbReference type="RefSeq" id="WP_140906210.1">
    <property type="nucleotide sequence ID" value="NZ_JBHTMD010000043.1"/>
</dbReference>
<dbReference type="AlphaFoldDB" id="A0A502BK74"/>
<dbReference type="Proteomes" id="UP000315388">
    <property type="component" value="Unassembled WGS sequence"/>
</dbReference>
<keyword evidence="6" id="KW-0119">Carbohydrate metabolism</keyword>
<gene>
    <name evidence="9" type="ORF">FHY56_16320</name>
</gene>
<dbReference type="InterPro" id="IPR005929">
    <property type="entry name" value="Ribulokinase"/>
</dbReference>
<keyword evidence="10" id="KW-1185">Reference proteome</keyword>
<evidence type="ECO:0000256" key="3">
    <source>
        <dbReference type="ARBA" id="ARBA00022777"/>
    </source>
</evidence>
<dbReference type="EMBL" id="VEWJ01000017">
    <property type="protein sequence ID" value="TPF74071.1"/>
    <property type="molecule type" value="Genomic_DNA"/>
</dbReference>
<keyword evidence="2" id="KW-0547">Nucleotide-binding</keyword>
<dbReference type="SUPFAM" id="SSF53067">
    <property type="entry name" value="Actin-like ATPase domain"/>
    <property type="match status" value="2"/>
</dbReference>
<evidence type="ECO:0000313" key="9">
    <source>
        <dbReference type="EMBL" id="TPF74071.1"/>
    </source>
</evidence>
<dbReference type="InterPro" id="IPR043129">
    <property type="entry name" value="ATPase_NBD"/>
</dbReference>
<feature type="domain" description="Carbohydrate kinase FGGY N-terminal" evidence="7">
    <location>
        <begin position="4"/>
        <end position="247"/>
    </location>
</feature>
<keyword evidence="1" id="KW-0808">Transferase</keyword>
<accession>A0A502BK74</accession>
<evidence type="ECO:0000256" key="2">
    <source>
        <dbReference type="ARBA" id="ARBA00022741"/>
    </source>
</evidence>
<keyword evidence="5" id="KW-0054">Arabinose catabolism</keyword>
<evidence type="ECO:0000259" key="8">
    <source>
        <dbReference type="Pfam" id="PF02782"/>
    </source>
</evidence>
<feature type="domain" description="Carbohydrate kinase FGGY C-terminal" evidence="8">
    <location>
        <begin position="257"/>
        <end position="444"/>
    </location>
</feature>
<keyword evidence="3 9" id="KW-0418">Kinase</keyword>
<name>A0A502BK74_9HYPH</name>
<keyword evidence="4" id="KW-0067">ATP-binding</keyword>
<evidence type="ECO:0000256" key="6">
    <source>
        <dbReference type="ARBA" id="ARBA00023277"/>
    </source>
</evidence>
<dbReference type="Gene3D" id="3.30.420.40">
    <property type="match status" value="2"/>
</dbReference>
<evidence type="ECO:0000256" key="4">
    <source>
        <dbReference type="ARBA" id="ARBA00022840"/>
    </source>
</evidence>